<feature type="domain" description="BTB" evidence="2">
    <location>
        <begin position="460"/>
        <end position="526"/>
    </location>
</feature>
<feature type="region of interest" description="Disordered" evidence="1">
    <location>
        <begin position="996"/>
        <end position="1019"/>
    </location>
</feature>
<dbReference type="Gene3D" id="3.30.710.10">
    <property type="entry name" value="Potassium Channel Kv1.1, Chain A"/>
    <property type="match status" value="1"/>
</dbReference>
<evidence type="ECO:0000256" key="1">
    <source>
        <dbReference type="SAM" id="MobiDB-lite"/>
    </source>
</evidence>
<dbReference type="Proteomes" id="UP000198287">
    <property type="component" value="Unassembled WGS sequence"/>
</dbReference>
<feature type="compositionally biased region" description="Polar residues" evidence="1">
    <location>
        <begin position="943"/>
        <end position="957"/>
    </location>
</feature>
<name>A0A226E591_FOLCA</name>
<evidence type="ECO:0000313" key="4">
    <source>
        <dbReference type="Proteomes" id="UP000198287"/>
    </source>
</evidence>
<dbReference type="PROSITE" id="PS50097">
    <property type="entry name" value="BTB"/>
    <property type="match status" value="1"/>
</dbReference>
<protein>
    <submittedName>
        <fullName evidence="3">Longitudinals lacking protein-like</fullName>
    </submittedName>
</protein>
<reference evidence="3 4" key="1">
    <citation type="submission" date="2015-12" db="EMBL/GenBank/DDBJ databases">
        <title>The genome of Folsomia candida.</title>
        <authorList>
            <person name="Faddeeva A."/>
            <person name="Derks M.F."/>
            <person name="Anvar Y."/>
            <person name="Smit S."/>
            <person name="Van Straalen N."/>
            <person name="Roelofs D."/>
        </authorList>
    </citation>
    <scope>NUCLEOTIDE SEQUENCE [LARGE SCALE GENOMIC DNA]</scope>
    <source>
        <strain evidence="3 4">VU population</strain>
        <tissue evidence="3">Whole body</tissue>
    </source>
</reference>
<dbReference type="SMART" id="SM00225">
    <property type="entry name" value="BTB"/>
    <property type="match status" value="1"/>
</dbReference>
<feature type="compositionally biased region" description="Basic and acidic residues" evidence="1">
    <location>
        <begin position="906"/>
        <end position="927"/>
    </location>
</feature>
<feature type="region of interest" description="Disordered" evidence="1">
    <location>
        <begin position="608"/>
        <end position="684"/>
    </location>
</feature>
<feature type="region of interest" description="Disordered" evidence="1">
    <location>
        <begin position="860"/>
        <end position="963"/>
    </location>
</feature>
<dbReference type="InterPro" id="IPR013087">
    <property type="entry name" value="Znf_C2H2_type"/>
</dbReference>
<proteinExistence type="predicted"/>
<feature type="compositionally biased region" description="Low complexity" evidence="1">
    <location>
        <begin position="1009"/>
        <end position="1019"/>
    </location>
</feature>
<keyword evidence="4" id="KW-1185">Reference proteome</keyword>
<dbReference type="AlphaFoldDB" id="A0A226E591"/>
<organism evidence="3 4">
    <name type="scientific">Folsomia candida</name>
    <name type="common">Springtail</name>
    <dbReference type="NCBI Taxonomy" id="158441"/>
    <lineage>
        <taxon>Eukaryota</taxon>
        <taxon>Metazoa</taxon>
        <taxon>Ecdysozoa</taxon>
        <taxon>Arthropoda</taxon>
        <taxon>Hexapoda</taxon>
        <taxon>Collembola</taxon>
        <taxon>Entomobryomorpha</taxon>
        <taxon>Isotomoidea</taxon>
        <taxon>Isotomidae</taxon>
        <taxon>Proisotominae</taxon>
        <taxon>Folsomia</taxon>
    </lineage>
</organism>
<dbReference type="PROSITE" id="PS00028">
    <property type="entry name" value="ZINC_FINGER_C2H2_1"/>
    <property type="match status" value="1"/>
</dbReference>
<dbReference type="EMBL" id="LNIX01000006">
    <property type="protein sequence ID" value="OXA52468.1"/>
    <property type="molecule type" value="Genomic_DNA"/>
</dbReference>
<gene>
    <name evidence="3" type="ORF">Fcan01_12023</name>
</gene>
<dbReference type="InterPro" id="IPR011333">
    <property type="entry name" value="SKP1/BTB/POZ_sf"/>
</dbReference>
<comment type="caution">
    <text evidence="3">The sequence shown here is derived from an EMBL/GenBank/DDBJ whole genome shotgun (WGS) entry which is preliminary data.</text>
</comment>
<dbReference type="Pfam" id="PF00651">
    <property type="entry name" value="BTB"/>
    <property type="match status" value="1"/>
</dbReference>
<sequence length="1019" mass="115393">MFFPELLVKGFRADRCSVRDPLDIPDDEGNPPPLEKYDVANRYGFDVIQAEEEHLGFRLWRRYGPEWLKFNLNPTSKREWSIIRKARDWVDRRDHYPRHLKEMEIAMAEGHSRIIIQPKHISEYASYWNRIKEYTHYYAMNYGVTCILCAWRYPKAWWLYLPLLYISMCNAYAHSRYIRSDRTHAYTLLELEAVYDEVDFEPEAENVGEIDSPKEFPRAFWVLARDGRVRSTILYFRHQSAACLAAFAVSFRMSQFEEEVVGPTHRVLNLNYPAVNSCDYILPTFLDGNQGWPSFIPKEVPKLFGLTVDHWFFLGLFSFYVWDYISYVKTRPIPKTRLVNETSDALDDRFRSELLVKLTTTMSELITNNLENAVVDTEISQQNCTNNNETYLDNTPDNHETIHEAASSVQAQSVENDKTLGEKQSSDCLFRENEPKHEILMEKLSGCHVLEHVIKVRPDIDTVISCADGKVGAHRVVLASVSPLLKMLLSRRNAGEVATIVLPDVSVETILSILQLCYTGTMAILSNNEGSNEVIRSAMDALRIGFPDKNFSICKSIPETPPTPIVKEGPELNVPGVDAENHEDQLHAPLSVPEIAVNGKQELIEKNYPQTCIKDDTTASTTLPRPKSTTTNRGRRGRPRCTVAKPTPSVGSSGSKRGRKPNVASRRNVKKEKSKDVSKADKDIKHTTVEGIESPLYENGQDEEIKAFTGIFLSSIKDDYVCLECKGIIETQREFRKHLQIMHASTLNSTEVSSEEIKNLVKCDICNRKRSGVQGASECLEEHGFVKCFTCFGVILKADLYEHYTTVHGVYTTFARVANCRWCNLAIAIGDDGQLPQDHATSAHIQPFLNSNPEYLQVGQIEEESNSSSSSDDSDEESNLKENSEKSLSTPSQDIKGHETNPIMKRNYDQEETHDEAPSPKKRKLDDQGNPLQLSKRTGAPSWKSSQRTFLEKSTNITTQPPAFTTATTSGKIIDLDISKLNAPKICLDIMNEGKVRKLSDLQEDDSDSTLSDTDNNAI</sequence>
<dbReference type="InterPro" id="IPR000210">
    <property type="entry name" value="BTB/POZ_dom"/>
</dbReference>
<evidence type="ECO:0000313" key="3">
    <source>
        <dbReference type="EMBL" id="OXA52468.1"/>
    </source>
</evidence>
<accession>A0A226E591</accession>
<evidence type="ECO:0000259" key="2">
    <source>
        <dbReference type="PROSITE" id="PS50097"/>
    </source>
</evidence>
<feature type="compositionally biased region" description="Basic and acidic residues" evidence="1">
    <location>
        <begin position="671"/>
        <end position="684"/>
    </location>
</feature>
<dbReference type="SUPFAM" id="SSF54695">
    <property type="entry name" value="POZ domain"/>
    <property type="match status" value="1"/>
</dbReference>